<dbReference type="SMART" id="SM00355">
    <property type="entry name" value="ZnF_C2H2"/>
    <property type="match status" value="5"/>
</dbReference>
<dbReference type="GO" id="GO:0000978">
    <property type="term" value="F:RNA polymerase II cis-regulatory region sequence-specific DNA binding"/>
    <property type="evidence" value="ECO:0007669"/>
    <property type="project" value="TreeGrafter"/>
</dbReference>
<evidence type="ECO:0000256" key="9">
    <source>
        <dbReference type="ARBA" id="ARBA00023163"/>
    </source>
</evidence>
<evidence type="ECO:0000256" key="5">
    <source>
        <dbReference type="ARBA" id="ARBA00022771"/>
    </source>
</evidence>
<dbReference type="PANTHER" id="PTHR23235:SF158">
    <property type="entry name" value="C2H2-TYPE DOMAIN-CONTAINING PROTEIN"/>
    <property type="match status" value="1"/>
</dbReference>
<keyword evidence="7" id="KW-0805">Transcription regulation</keyword>
<dbReference type="Proteomes" id="UP000324629">
    <property type="component" value="Unassembled WGS sequence"/>
</dbReference>
<dbReference type="Gene3D" id="3.30.160.60">
    <property type="entry name" value="Classic Zinc Finger"/>
    <property type="match status" value="5"/>
</dbReference>
<keyword evidence="10" id="KW-0539">Nucleus</keyword>
<evidence type="ECO:0000256" key="11">
    <source>
        <dbReference type="PROSITE-ProRule" id="PRU00042"/>
    </source>
</evidence>
<evidence type="ECO:0000313" key="14">
    <source>
        <dbReference type="Proteomes" id="UP000324629"/>
    </source>
</evidence>
<dbReference type="GO" id="GO:0008270">
    <property type="term" value="F:zinc ion binding"/>
    <property type="evidence" value="ECO:0007669"/>
    <property type="project" value="UniProtKB-KW"/>
</dbReference>
<comment type="caution">
    <text evidence="13">The sequence shown here is derived from an EMBL/GenBank/DDBJ whole genome shotgun (WGS) entry which is preliminary data.</text>
</comment>
<comment type="similarity">
    <text evidence="2">Belongs to the krueppel C2H2-type zinc-finger protein family.</text>
</comment>
<accession>A0A5J4N471</accession>
<dbReference type="PROSITE" id="PS50157">
    <property type="entry name" value="ZINC_FINGER_C2H2_2"/>
    <property type="match status" value="5"/>
</dbReference>
<dbReference type="PROSITE" id="PS00028">
    <property type="entry name" value="ZINC_FINGER_C2H2_1"/>
    <property type="match status" value="5"/>
</dbReference>
<dbReference type="EMBL" id="QNGE01012013">
    <property type="protein sequence ID" value="KAA3670274.1"/>
    <property type="molecule type" value="Genomic_DNA"/>
</dbReference>
<evidence type="ECO:0000256" key="4">
    <source>
        <dbReference type="ARBA" id="ARBA00022737"/>
    </source>
</evidence>
<keyword evidence="9" id="KW-0804">Transcription</keyword>
<evidence type="ECO:0000256" key="1">
    <source>
        <dbReference type="ARBA" id="ARBA00004123"/>
    </source>
</evidence>
<dbReference type="FunFam" id="3.30.160.60:FF:001485">
    <property type="entry name" value="Krueppel-related zinc finger protein"/>
    <property type="match status" value="1"/>
</dbReference>
<name>A0A5J4N471_9TREM</name>
<keyword evidence="4" id="KW-0677">Repeat</keyword>
<keyword evidence="3" id="KW-0479">Metal-binding</keyword>
<organism evidence="13 14">
    <name type="scientific">Paragonimus westermani</name>
    <dbReference type="NCBI Taxonomy" id="34504"/>
    <lineage>
        <taxon>Eukaryota</taxon>
        <taxon>Metazoa</taxon>
        <taxon>Spiralia</taxon>
        <taxon>Lophotrochozoa</taxon>
        <taxon>Platyhelminthes</taxon>
        <taxon>Trematoda</taxon>
        <taxon>Digenea</taxon>
        <taxon>Plagiorchiida</taxon>
        <taxon>Troglotremata</taxon>
        <taxon>Troglotrematidae</taxon>
        <taxon>Paragonimus</taxon>
    </lineage>
</organism>
<feature type="domain" description="C2H2-type" evidence="12">
    <location>
        <begin position="134"/>
        <end position="161"/>
    </location>
</feature>
<evidence type="ECO:0000256" key="10">
    <source>
        <dbReference type="ARBA" id="ARBA00023242"/>
    </source>
</evidence>
<feature type="domain" description="C2H2-type" evidence="12">
    <location>
        <begin position="190"/>
        <end position="217"/>
    </location>
</feature>
<feature type="domain" description="C2H2-type" evidence="12">
    <location>
        <begin position="106"/>
        <end position="133"/>
    </location>
</feature>
<keyword evidence="6" id="KW-0862">Zinc</keyword>
<evidence type="ECO:0000256" key="6">
    <source>
        <dbReference type="ARBA" id="ARBA00022833"/>
    </source>
</evidence>
<dbReference type="GO" id="GO:0005634">
    <property type="term" value="C:nucleus"/>
    <property type="evidence" value="ECO:0007669"/>
    <property type="project" value="UniProtKB-SubCell"/>
</dbReference>
<evidence type="ECO:0000313" key="13">
    <source>
        <dbReference type="EMBL" id="KAA3670274.1"/>
    </source>
</evidence>
<dbReference type="AlphaFoldDB" id="A0A5J4N471"/>
<sequence>MDKDRIEKLGYISCIERNTYLNQEGEDDQINADDYADPYNWQGSQKYETSHQTVYANNRIHWTDAHNRTSLESEHFSENFRSTGLNGTESRHPTPYQHTCKHKQTNVCFLCTRVYARPSTLKTHLRTHSGLRPYSCMHCHKKFSQAANLTAHLRTHSGERPFQCPVCFRCFSQSSSVTTHLRTHSGEKPYTCRVCSKAFADSSTLTKHARVHSGEKPYKCSLCDVRFSQSGNLKRHRRLHMAKEQSVYM</sequence>
<evidence type="ECO:0000256" key="3">
    <source>
        <dbReference type="ARBA" id="ARBA00022723"/>
    </source>
</evidence>
<dbReference type="FunFam" id="3.30.160.60:FF:001498">
    <property type="entry name" value="Zinc finger protein 404"/>
    <property type="match status" value="1"/>
</dbReference>
<dbReference type="Pfam" id="PF00096">
    <property type="entry name" value="zf-C2H2"/>
    <property type="match status" value="5"/>
</dbReference>
<dbReference type="PANTHER" id="PTHR23235">
    <property type="entry name" value="KRUEPPEL-LIKE TRANSCRIPTION FACTOR"/>
    <property type="match status" value="1"/>
</dbReference>
<proteinExistence type="inferred from homology"/>
<keyword evidence="8" id="KW-0238">DNA-binding</keyword>
<keyword evidence="14" id="KW-1185">Reference proteome</keyword>
<dbReference type="GO" id="GO:0000981">
    <property type="term" value="F:DNA-binding transcription factor activity, RNA polymerase II-specific"/>
    <property type="evidence" value="ECO:0007669"/>
    <property type="project" value="TreeGrafter"/>
</dbReference>
<evidence type="ECO:0000256" key="2">
    <source>
        <dbReference type="ARBA" id="ARBA00006991"/>
    </source>
</evidence>
<dbReference type="InterPro" id="IPR013087">
    <property type="entry name" value="Znf_C2H2_type"/>
</dbReference>
<evidence type="ECO:0000256" key="7">
    <source>
        <dbReference type="ARBA" id="ARBA00023015"/>
    </source>
</evidence>
<dbReference type="FunFam" id="3.30.160.60:FF:002343">
    <property type="entry name" value="Zinc finger protein 33A"/>
    <property type="match status" value="2"/>
</dbReference>
<feature type="domain" description="C2H2-type" evidence="12">
    <location>
        <begin position="162"/>
        <end position="189"/>
    </location>
</feature>
<keyword evidence="5 11" id="KW-0863">Zinc-finger</keyword>
<reference evidence="13" key="1">
    <citation type="journal article" date="2019" name="Gigascience">
        <title>Whole-genome sequence of the oriental lung fluke Paragonimus westermani.</title>
        <authorList>
            <person name="Oey H."/>
            <person name="Zakrzewski M."/>
            <person name="Narain K."/>
            <person name="Devi K.R."/>
            <person name="Agatsuma T."/>
            <person name="Nawaratna S."/>
            <person name="Gobert G.N."/>
            <person name="Jones M.K."/>
            <person name="Ragan M.A."/>
            <person name="McManus D.P."/>
            <person name="Krause L."/>
        </authorList>
    </citation>
    <scope>NUCLEOTIDE SEQUENCE [LARGE SCALE GENOMIC DNA]</scope>
    <source>
        <strain evidence="13">IND2009</strain>
    </source>
</reference>
<feature type="domain" description="C2H2-type" evidence="12">
    <location>
        <begin position="218"/>
        <end position="245"/>
    </location>
</feature>
<gene>
    <name evidence="13" type="ORF">DEA37_0010233</name>
</gene>
<comment type="subcellular location">
    <subcellularLocation>
        <location evidence="1">Nucleus</location>
    </subcellularLocation>
</comment>
<dbReference type="SUPFAM" id="SSF57667">
    <property type="entry name" value="beta-beta-alpha zinc fingers"/>
    <property type="match status" value="3"/>
</dbReference>
<evidence type="ECO:0000256" key="8">
    <source>
        <dbReference type="ARBA" id="ARBA00023125"/>
    </source>
</evidence>
<protein>
    <submittedName>
        <fullName evidence="13">Glass</fullName>
    </submittedName>
</protein>
<dbReference type="InterPro" id="IPR036236">
    <property type="entry name" value="Znf_C2H2_sf"/>
</dbReference>
<evidence type="ECO:0000259" key="12">
    <source>
        <dbReference type="PROSITE" id="PS50157"/>
    </source>
</evidence>